<dbReference type="EMBL" id="EF677403">
    <property type="protein sequence ID" value="ABR17227.1"/>
    <property type="molecule type" value="mRNA"/>
</dbReference>
<accession>B8LNJ7</accession>
<dbReference type="AlphaFoldDB" id="B8LNJ7"/>
<protein>
    <submittedName>
        <fullName evidence="1">Uncharacterized protein</fullName>
    </submittedName>
</protein>
<evidence type="ECO:0000313" key="1">
    <source>
        <dbReference type="EMBL" id="ABR17227.1"/>
    </source>
</evidence>
<sequence length="98" mass="11558">MWNGTKGRCCGRPPLEDHSLQERNINITLEAASIFHQAITQQEYKSTLFINSWEHFVGKSSWLYMTMVPHLSMVDLSFILERERLVFNQICRKSVLWN</sequence>
<reference evidence="1" key="1">
    <citation type="submission" date="2007-06" db="EMBL/GenBank/DDBJ databases">
        <title>Full length cDNA sequences from Sitka Spruce (Picea sitchensis).</title>
        <authorList>
            <person name="Ralph S.G."/>
            <person name="Chun H.E."/>
            <person name="Liao N."/>
            <person name="Ali J."/>
            <person name="Reid K."/>
            <person name="Kolosova N."/>
            <person name="Cooper N."/>
            <person name="Cullis C."/>
            <person name="Jancsik S."/>
            <person name="Moore R."/>
            <person name="Mayo M."/>
            <person name="Wagner S."/>
            <person name="Holt R.A."/>
            <person name="Jones S.J.M."/>
            <person name="Marra M.A."/>
            <person name="Ritland C.E."/>
            <person name="Ritland K."/>
            <person name="Bohlmann J."/>
        </authorList>
    </citation>
    <scope>NUCLEOTIDE SEQUENCE</scope>
    <source>
        <tissue evidence="1">Green portion of the leader tissue</tissue>
    </source>
</reference>
<organism evidence="1">
    <name type="scientific">Picea sitchensis</name>
    <name type="common">Sitka spruce</name>
    <name type="synonym">Pinus sitchensis</name>
    <dbReference type="NCBI Taxonomy" id="3332"/>
    <lineage>
        <taxon>Eukaryota</taxon>
        <taxon>Viridiplantae</taxon>
        <taxon>Streptophyta</taxon>
        <taxon>Embryophyta</taxon>
        <taxon>Tracheophyta</taxon>
        <taxon>Spermatophyta</taxon>
        <taxon>Pinopsida</taxon>
        <taxon>Pinidae</taxon>
        <taxon>Conifers I</taxon>
        <taxon>Pinales</taxon>
        <taxon>Pinaceae</taxon>
        <taxon>Picea</taxon>
    </lineage>
</organism>
<proteinExistence type="evidence at transcript level"/>
<name>B8LNJ7_PICSI</name>